<dbReference type="EMBL" id="OB661012">
    <property type="protein sequence ID" value="CAD7227048.1"/>
    <property type="molecule type" value="Genomic_DNA"/>
</dbReference>
<name>A0A7R8W8S3_9CRUS</name>
<protein>
    <submittedName>
        <fullName evidence="3">Uncharacterized protein</fullName>
    </submittedName>
</protein>
<feature type="region of interest" description="Disordered" evidence="1">
    <location>
        <begin position="118"/>
        <end position="143"/>
    </location>
</feature>
<reference evidence="3" key="1">
    <citation type="submission" date="2020-11" db="EMBL/GenBank/DDBJ databases">
        <authorList>
            <person name="Tran Van P."/>
        </authorList>
    </citation>
    <scope>NUCLEOTIDE SEQUENCE</scope>
</reference>
<keyword evidence="2" id="KW-1133">Transmembrane helix</keyword>
<dbReference type="OrthoDB" id="67700at2759"/>
<feature type="region of interest" description="Disordered" evidence="1">
    <location>
        <begin position="80"/>
        <end position="99"/>
    </location>
</feature>
<feature type="transmembrane region" description="Helical" evidence="2">
    <location>
        <begin position="47"/>
        <end position="72"/>
    </location>
</feature>
<keyword evidence="2" id="KW-0812">Transmembrane</keyword>
<sequence length="259" mass="28836">MIQRQRKKLVDEGPGPVSFEQAVEPGVSLVSSYVVASGESAMERRDVVLTVTLIALVIILALVMAAAALFWFNKRRRSKGFDEDGESPSHSDDSKMNGAVSLSTPLIKTKAVAHQLSLSKQPHLNNSEKSQSCESTPVKRPDHPAKAFWQTKSLSSVDMYVDTSEPTETVGHIQFSLEYDFSASTLVLKIIQQSFSESPVPRDHRTPFTAFVFAFRVHIDTSINIGSETPEIAPEHPGILPVVSKIKFFKKFWRIDYCR</sequence>
<evidence type="ECO:0000313" key="3">
    <source>
        <dbReference type="EMBL" id="CAD7227048.1"/>
    </source>
</evidence>
<organism evidence="3">
    <name type="scientific">Cyprideis torosa</name>
    <dbReference type="NCBI Taxonomy" id="163714"/>
    <lineage>
        <taxon>Eukaryota</taxon>
        <taxon>Metazoa</taxon>
        <taxon>Ecdysozoa</taxon>
        <taxon>Arthropoda</taxon>
        <taxon>Crustacea</taxon>
        <taxon>Oligostraca</taxon>
        <taxon>Ostracoda</taxon>
        <taxon>Podocopa</taxon>
        <taxon>Podocopida</taxon>
        <taxon>Cytherocopina</taxon>
        <taxon>Cytheroidea</taxon>
        <taxon>Cytherideidae</taxon>
        <taxon>Cyprideis</taxon>
    </lineage>
</organism>
<evidence type="ECO:0000256" key="2">
    <source>
        <dbReference type="SAM" id="Phobius"/>
    </source>
</evidence>
<proteinExistence type="predicted"/>
<gene>
    <name evidence="3" type="ORF">CTOB1V02_LOCUS4959</name>
</gene>
<accession>A0A7R8W8S3</accession>
<keyword evidence="2" id="KW-0472">Membrane</keyword>
<dbReference type="AlphaFoldDB" id="A0A7R8W8S3"/>
<evidence type="ECO:0000256" key="1">
    <source>
        <dbReference type="SAM" id="MobiDB-lite"/>
    </source>
</evidence>
<feature type="compositionally biased region" description="Polar residues" evidence="1">
    <location>
        <begin position="118"/>
        <end position="135"/>
    </location>
</feature>
<feature type="compositionally biased region" description="Basic and acidic residues" evidence="1">
    <location>
        <begin position="80"/>
        <end position="95"/>
    </location>
</feature>